<organism evidence="1 2">
    <name type="scientific">Smallanthus sonchifolius</name>
    <dbReference type="NCBI Taxonomy" id="185202"/>
    <lineage>
        <taxon>Eukaryota</taxon>
        <taxon>Viridiplantae</taxon>
        <taxon>Streptophyta</taxon>
        <taxon>Embryophyta</taxon>
        <taxon>Tracheophyta</taxon>
        <taxon>Spermatophyta</taxon>
        <taxon>Magnoliopsida</taxon>
        <taxon>eudicotyledons</taxon>
        <taxon>Gunneridae</taxon>
        <taxon>Pentapetalae</taxon>
        <taxon>asterids</taxon>
        <taxon>campanulids</taxon>
        <taxon>Asterales</taxon>
        <taxon>Asteraceae</taxon>
        <taxon>Asteroideae</taxon>
        <taxon>Heliantheae alliance</taxon>
        <taxon>Millerieae</taxon>
        <taxon>Smallanthus</taxon>
    </lineage>
</organism>
<evidence type="ECO:0000313" key="1">
    <source>
        <dbReference type="EMBL" id="KAI3695630.1"/>
    </source>
</evidence>
<keyword evidence="2" id="KW-1185">Reference proteome</keyword>
<sequence>MKTQYIIALPASNVNTSKPSIILQGCESRKKNEVTKRIEEEEEEEKNKKRKGLEEDNPFSQFVYSNPSSYVKQDSYSQKQNKISVVGVKESPYYSKPATEPVVDNSVGGRRIVKVSPYFPRKKAEQESSVVVLVCKKRKKDHLTASQKRNDAYKRKTPDNTWKPPRSHHNLIQEDHIHDPWRIVAICILLNLTQGVQVRGVMSDFFSLCPDAKTTTEVPQETIERLITPLGLQKVKSERIHKFSQEYLRDDWTHMTELHGVGNSGTQQMHMQYLLQGSGGG</sequence>
<comment type="caution">
    <text evidence="1">The sequence shown here is derived from an EMBL/GenBank/DDBJ whole genome shotgun (WGS) entry which is preliminary data.</text>
</comment>
<reference evidence="1 2" key="2">
    <citation type="journal article" date="2022" name="Mol. Ecol. Resour.">
        <title>The genomes of chicory, endive, great burdock and yacon provide insights into Asteraceae paleo-polyploidization history and plant inulin production.</title>
        <authorList>
            <person name="Fan W."/>
            <person name="Wang S."/>
            <person name="Wang H."/>
            <person name="Wang A."/>
            <person name="Jiang F."/>
            <person name="Liu H."/>
            <person name="Zhao H."/>
            <person name="Xu D."/>
            <person name="Zhang Y."/>
        </authorList>
    </citation>
    <scope>NUCLEOTIDE SEQUENCE [LARGE SCALE GENOMIC DNA]</scope>
    <source>
        <strain evidence="2">cv. Yunnan</strain>
        <tissue evidence="1">Leaves</tissue>
    </source>
</reference>
<evidence type="ECO:0000313" key="2">
    <source>
        <dbReference type="Proteomes" id="UP001056120"/>
    </source>
</evidence>
<name>A0ACB8ZD68_9ASTR</name>
<gene>
    <name evidence="1" type="ORF">L1987_78629</name>
</gene>
<dbReference type="EMBL" id="CM042043">
    <property type="protein sequence ID" value="KAI3695630.1"/>
    <property type="molecule type" value="Genomic_DNA"/>
</dbReference>
<accession>A0ACB8ZD68</accession>
<proteinExistence type="predicted"/>
<dbReference type="Proteomes" id="UP001056120">
    <property type="component" value="Linkage Group LG26"/>
</dbReference>
<reference evidence="2" key="1">
    <citation type="journal article" date="2022" name="Mol. Ecol. Resour.">
        <title>The genomes of chicory, endive, great burdock and yacon provide insights into Asteraceae palaeo-polyploidization history and plant inulin production.</title>
        <authorList>
            <person name="Fan W."/>
            <person name="Wang S."/>
            <person name="Wang H."/>
            <person name="Wang A."/>
            <person name="Jiang F."/>
            <person name="Liu H."/>
            <person name="Zhao H."/>
            <person name="Xu D."/>
            <person name="Zhang Y."/>
        </authorList>
    </citation>
    <scope>NUCLEOTIDE SEQUENCE [LARGE SCALE GENOMIC DNA]</scope>
    <source>
        <strain evidence="2">cv. Yunnan</strain>
    </source>
</reference>
<protein>
    <submittedName>
        <fullName evidence="1">Uncharacterized protein</fullName>
    </submittedName>
</protein>